<gene>
    <name evidence="2" type="ORF">SAMN05421788_104426</name>
</gene>
<feature type="transmembrane region" description="Helical" evidence="1">
    <location>
        <begin position="125"/>
        <end position="148"/>
    </location>
</feature>
<feature type="transmembrane region" description="Helical" evidence="1">
    <location>
        <begin position="32"/>
        <end position="53"/>
    </location>
</feature>
<evidence type="ECO:0000313" key="3">
    <source>
        <dbReference type="Proteomes" id="UP000186917"/>
    </source>
</evidence>
<feature type="transmembrane region" description="Helical" evidence="1">
    <location>
        <begin position="60"/>
        <end position="78"/>
    </location>
</feature>
<feature type="transmembrane region" description="Helical" evidence="1">
    <location>
        <begin position="354"/>
        <end position="372"/>
    </location>
</feature>
<evidence type="ECO:0000313" key="2">
    <source>
        <dbReference type="EMBL" id="SIT18294.1"/>
    </source>
</evidence>
<keyword evidence="3" id="KW-1185">Reference proteome</keyword>
<feature type="transmembrane region" description="Helical" evidence="1">
    <location>
        <begin position="199"/>
        <end position="227"/>
    </location>
</feature>
<evidence type="ECO:0000256" key="1">
    <source>
        <dbReference type="SAM" id="Phobius"/>
    </source>
</evidence>
<sequence>MVRSFKSFFIILLAGAIIAARLIQLEVPVDQIYYFSGYYCFAVMVFAISILRFGDFINPLSVYSIFIFLLSYSFVRFANTQSEYYFKTRLILNLSILTYVCFALVDYKVVPVAVMRFTSRVRRNILTGVVVAAFCTFLAECALFGYIPILNITSQDVYIETNAKLIPFLHYFIVLCAFVPTWGYLLYKQGDMSKKRMYLLNAVTFFILLNYLSRQLYLLGGICFLLAYMFYNRVNFRKLLRTGIAIVFMFLFMGYLKFNSDTTDSFSHFMRLVAGIDNENVSLVESTFTEYSSKRFTALDNMVIYKDNNNYTGYGIYTFRPLLSLFLLEKTGVIEKKEELDSEKNVGTYVIDPYLDYGLLGTVILNALYAFLSVRYYKQYKGKYSEGVVKFGIIMFCLIMGMFVNYFNTMLIWMGFVFNKFIIYGKVEAEPN</sequence>
<dbReference type="Proteomes" id="UP000186917">
    <property type="component" value="Unassembled WGS sequence"/>
</dbReference>
<accession>A0A173MRB8</accession>
<name>A0A173MRB8_9BACT</name>
<feature type="transmembrane region" description="Helical" evidence="1">
    <location>
        <begin position="392"/>
        <end position="416"/>
    </location>
</feature>
<dbReference type="EMBL" id="FTOR01000004">
    <property type="protein sequence ID" value="SIT18294.1"/>
    <property type="molecule type" value="Genomic_DNA"/>
</dbReference>
<dbReference type="STRING" id="477680.SAMN05421788_104426"/>
<reference evidence="3" key="1">
    <citation type="submission" date="2017-01" db="EMBL/GenBank/DDBJ databases">
        <authorList>
            <person name="Varghese N."/>
            <person name="Submissions S."/>
        </authorList>
    </citation>
    <scope>NUCLEOTIDE SEQUENCE [LARGE SCALE GENOMIC DNA]</scope>
    <source>
        <strain evidence="3">DSM 21054</strain>
    </source>
</reference>
<keyword evidence="1" id="KW-1133">Transmembrane helix</keyword>
<keyword evidence="1" id="KW-0812">Transmembrane</keyword>
<organism evidence="2 3">
    <name type="scientific">Filimonas lacunae</name>
    <dbReference type="NCBI Taxonomy" id="477680"/>
    <lineage>
        <taxon>Bacteria</taxon>
        <taxon>Pseudomonadati</taxon>
        <taxon>Bacteroidota</taxon>
        <taxon>Chitinophagia</taxon>
        <taxon>Chitinophagales</taxon>
        <taxon>Chitinophagaceae</taxon>
        <taxon>Filimonas</taxon>
    </lineage>
</organism>
<feature type="transmembrane region" description="Helical" evidence="1">
    <location>
        <begin position="168"/>
        <end position="187"/>
    </location>
</feature>
<feature type="transmembrane region" description="Helical" evidence="1">
    <location>
        <begin position="239"/>
        <end position="258"/>
    </location>
</feature>
<protein>
    <submittedName>
        <fullName evidence="2">Oligosaccharide repeat unit polymerase</fullName>
    </submittedName>
</protein>
<proteinExistence type="predicted"/>
<dbReference type="AlphaFoldDB" id="A0A173MRB8"/>
<keyword evidence="1" id="KW-0472">Membrane</keyword>
<feature type="transmembrane region" description="Helical" evidence="1">
    <location>
        <begin position="90"/>
        <end position="113"/>
    </location>
</feature>
<dbReference type="KEGG" id="fln:FLA_6264"/>